<dbReference type="AlphaFoldDB" id="A0A919CRF6"/>
<sequence length="242" mass="28824">MKREAYEEALTERQHRLVLLQRAYARQKRSAALVLEGWDASGKGGIIRRVAWAMDPRALRVWSIGPPSAAEQRELWMQRFWRRVPRRGEFVIFDRSWYGRVLVERVEKLTDEAAWRRGYEEINRFERMLVDEGVRLVKLFLDITKETQFERFRDRYREPAKRWKLTEQDLRNRARWDEYVTAYRDMRKHCSPPEAPWVAIDANDKRTARIAAFDAILEGFGRGIDVEPPEAPPLVQAFFDGR</sequence>
<dbReference type="InterPro" id="IPR022488">
    <property type="entry name" value="PPK2-related"/>
</dbReference>
<evidence type="ECO:0000256" key="2">
    <source>
        <dbReference type="ARBA" id="ARBA00022679"/>
    </source>
</evidence>
<protein>
    <submittedName>
        <fullName evidence="5">UDP-galactose-lipid carrier transferase</fullName>
    </submittedName>
</protein>
<name>A0A919CRF6_9PROT</name>
<accession>A0A919CRF6</accession>
<dbReference type="Gene3D" id="3.40.50.300">
    <property type="entry name" value="P-loop containing nucleotide triphosphate hydrolases"/>
    <property type="match status" value="1"/>
</dbReference>
<feature type="domain" description="Polyphosphate kinase-2-related" evidence="4">
    <location>
        <begin position="2"/>
        <end position="217"/>
    </location>
</feature>
<reference evidence="5" key="1">
    <citation type="journal article" date="2014" name="Int. J. Syst. Evol. Microbiol.">
        <title>Complete genome sequence of Corynebacterium casei LMG S-19264T (=DSM 44701T), isolated from a smear-ripened cheese.</title>
        <authorList>
            <consortium name="US DOE Joint Genome Institute (JGI-PGF)"/>
            <person name="Walter F."/>
            <person name="Albersmeier A."/>
            <person name="Kalinowski J."/>
            <person name="Ruckert C."/>
        </authorList>
    </citation>
    <scope>NUCLEOTIDE SEQUENCE</scope>
    <source>
        <strain evidence="5">KCTC 42651</strain>
    </source>
</reference>
<dbReference type="InterPro" id="IPR016898">
    <property type="entry name" value="Polyphosphate_phosphotransfera"/>
</dbReference>
<dbReference type="SUPFAM" id="SSF52540">
    <property type="entry name" value="P-loop containing nucleoside triphosphate hydrolases"/>
    <property type="match status" value="1"/>
</dbReference>
<dbReference type="PIRSF" id="PIRSF028756">
    <property type="entry name" value="PPK2_prd"/>
    <property type="match status" value="1"/>
</dbReference>
<comment type="similarity">
    <text evidence="1">Belongs to the polyphosphate kinase 2 (PPK2) family. Class I subfamily.</text>
</comment>
<organism evidence="5 6">
    <name type="scientific">Thalassobaculum fulvum</name>
    <dbReference type="NCBI Taxonomy" id="1633335"/>
    <lineage>
        <taxon>Bacteria</taxon>
        <taxon>Pseudomonadati</taxon>
        <taxon>Pseudomonadota</taxon>
        <taxon>Alphaproteobacteria</taxon>
        <taxon>Rhodospirillales</taxon>
        <taxon>Thalassobaculaceae</taxon>
        <taxon>Thalassobaculum</taxon>
    </lineage>
</organism>
<dbReference type="PANTHER" id="PTHR34383:SF3">
    <property type="entry name" value="POLYPHOSPHATE:AMP PHOSPHOTRANSFERASE"/>
    <property type="match status" value="1"/>
</dbReference>
<evidence type="ECO:0000256" key="1">
    <source>
        <dbReference type="ARBA" id="ARBA00009924"/>
    </source>
</evidence>
<keyword evidence="3" id="KW-0418">Kinase</keyword>
<gene>
    <name evidence="5" type="ORF">GCM10017083_38900</name>
</gene>
<evidence type="ECO:0000256" key="3">
    <source>
        <dbReference type="ARBA" id="ARBA00022777"/>
    </source>
</evidence>
<evidence type="ECO:0000259" key="4">
    <source>
        <dbReference type="Pfam" id="PF03976"/>
    </source>
</evidence>
<evidence type="ECO:0000313" key="5">
    <source>
        <dbReference type="EMBL" id="GHD57422.1"/>
    </source>
</evidence>
<dbReference type="EMBL" id="BMZS01000009">
    <property type="protein sequence ID" value="GHD57422.1"/>
    <property type="molecule type" value="Genomic_DNA"/>
</dbReference>
<dbReference type="Proteomes" id="UP000630353">
    <property type="component" value="Unassembled WGS sequence"/>
</dbReference>
<dbReference type="RefSeq" id="WP_189992723.1">
    <property type="nucleotide sequence ID" value="NZ_BMZS01000009.1"/>
</dbReference>
<comment type="caution">
    <text evidence="5">The sequence shown here is derived from an EMBL/GenBank/DDBJ whole genome shotgun (WGS) entry which is preliminary data.</text>
</comment>
<dbReference type="InterPro" id="IPR027417">
    <property type="entry name" value="P-loop_NTPase"/>
</dbReference>
<dbReference type="PANTHER" id="PTHR34383">
    <property type="entry name" value="POLYPHOSPHATE:AMP PHOSPHOTRANSFERASE-RELATED"/>
    <property type="match status" value="1"/>
</dbReference>
<evidence type="ECO:0000313" key="6">
    <source>
        <dbReference type="Proteomes" id="UP000630353"/>
    </source>
</evidence>
<dbReference type="Pfam" id="PF03976">
    <property type="entry name" value="PPK2"/>
    <property type="match status" value="1"/>
</dbReference>
<keyword evidence="6" id="KW-1185">Reference proteome</keyword>
<dbReference type="GO" id="GO:0008976">
    <property type="term" value="F:polyphosphate kinase activity"/>
    <property type="evidence" value="ECO:0007669"/>
    <property type="project" value="InterPro"/>
</dbReference>
<keyword evidence="2 5" id="KW-0808">Transferase</keyword>
<proteinExistence type="inferred from homology"/>
<reference evidence="5" key="2">
    <citation type="submission" date="2020-09" db="EMBL/GenBank/DDBJ databases">
        <authorList>
            <person name="Sun Q."/>
            <person name="Kim S."/>
        </authorList>
    </citation>
    <scope>NUCLEOTIDE SEQUENCE</scope>
    <source>
        <strain evidence="5">KCTC 42651</strain>
    </source>
</reference>